<comment type="subcellular location">
    <subcellularLocation>
        <location evidence="1">Membrane</location>
        <topology evidence="1">Multi-pass membrane protein</topology>
    </subcellularLocation>
</comment>
<feature type="transmembrane region" description="Helical" evidence="5">
    <location>
        <begin position="110"/>
        <end position="129"/>
    </location>
</feature>
<protein>
    <submittedName>
        <fullName evidence="6">Energy-coupling factor transport system permease protein</fullName>
    </submittedName>
</protein>
<evidence type="ECO:0000313" key="7">
    <source>
        <dbReference type="Proteomes" id="UP000199584"/>
    </source>
</evidence>
<evidence type="ECO:0000313" key="6">
    <source>
        <dbReference type="EMBL" id="SFR05014.1"/>
    </source>
</evidence>
<dbReference type="EMBL" id="FOYM01000011">
    <property type="protein sequence ID" value="SFR05014.1"/>
    <property type="molecule type" value="Genomic_DNA"/>
</dbReference>
<dbReference type="InterPro" id="IPR003339">
    <property type="entry name" value="ABC/ECF_trnsptr_transmembrane"/>
</dbReference>
<keyword evidence="2 5" id="KW-0812">Transmembrane</keyword>
<gene>
    <name evidence="6" type="ORF">SAMN05660706_11134</name>
</gene>
<keyword evidence="3 5" id="KW-1133">Transmembrane helix</keyword>
<feature type="transmembrane region" description="Helical" evidence="5">
    <location>
        <begin position="43"/>
        <end position="61"/>
    </location>
</feature>
<organism evidence="6 7">
    <name type="scientific">Desulfoscipio geothermicus DSM 3669</name>
    <dbReference type="NCBI Taxonomy" id="1121426"/>
    <lineage>
        <taxon>Bacteria</taxon>
        <taxon>Bacillati</taxon>
        <taxon>Bacillota</taxon>
        <taxon>Clostridia</taxon>
        <taxon>Eubacteriales</taxon>
        <taxon>Desulfallaceae</taxon>
        <taxon>Desulfoscipio</taxon>
    </lineage>
</organism>
<dbReference type="Pfam" id="PF02361">
    <property type="entry name" value="CbiQ"/>
    <property type="match status" value="1"/>
</dbReference>
<dbReference type="AlphaFoldDB" id="A0A1I6DHU9"/>
<evidence type="ECO:0000256" key="3">
    <source>
        <dbReference type="ARBA" id="ARBA00022989"/>
    </source>
</evidence>
<evidence type="ECO:0000256" key="4">
    <source>
        <dbReference type="ARBA" id="ARBA00023136"/>
    </source>
</evidence>
<keyword evidence="4 5" id="KW-0472">Membrane</keyword>
<dbReference type="RefSeq" id="WP_092482973.1">
    <property type="nucleotide sequence ID" value="NZ_FOYM01000011.1"/>
</dbReference>
<proteinExistence type="predicted"/>
<dbReference type="Proteomes" id="UP000199584">
    <property type="component" value="Unassembled WGS sequence"/>
</dbReference>
<dbReference type="STRING" id="39060.SAMN05660706_11134"/>
<evidence type="ECO:0000256" key="2">
    <source>
        <dbReference type="ARBA" id="ARBA00022692"/>
    </source>
</evidence>
<dbReference type="GO" id="GO:0005886">
    <property type="term" value="C:plasma membrane"/>
    <property type="evidence" value="ECO:0007669"/>
    <property type="project" value="TreeGrafter"/>
</dbReference>
<reference evidence="7" key="1">
    <citation type="submission" date="2016-10" db="EMBL/GenBank/DDBJ databases">
        <authorList>
            <person name="Varghese N."/>
            <person name="Submissions S."/>
        </authorList>
    </citation>
    <scope>NUCLEOTIDE SEQUENCE [LARGE SCALE GENOMIC DNA]</scope>
    <source>
        <strain evidence="7">DSM 3669</strain>
    </source>
</reference>
<dbReference type="PANTHER" id="PTHR33514">
    <property type="entry name" value="PROTEIN ABCI12, CHLOROPLASTIC"/>
    <property type="match status" value="1"/>
</dbReference>
<evidence type="ECO:0000256" key="1">
    <source>
        <dbReference type="ARBA" id="ARBA00004141"/>
    </source>
</evidence>
<dbReference type="CDD" id="cd16914">
    <property type="entry name" value="EcfT"/>
    <property type="match status" value="1"/>
</dbReference>
<dbReference type="PANTHER" id="PTHR33514:SF13">
    <property type="entry name" value="PROTEIN ABCI12, CHLOROPLASTIC"/>
    <property type="match status" value="1"/>
</dbReference>
<sequence length="270" mass="29984">MLSGITAGQYLPGQSLMHRMDPRAKLTCTVLALPAAFLADNPAAMGLLSVWTVLVLVVSRIRPGVYWRSLRALWLLLLVSFIIQVLFTPGEPLFSYGFVKISGEGLANSGWLLWRLALLMLVAAALTFTTTPLQLASALEWLLAPLARVKVPVRELAMVVNLALRLVPTLFDEARYLLMAQRSRGADFTRGSVRERAQRLVPFMVPLLINIFNRADELALAMEIRGYRVGTVRSRMHELRFGAADYAAVLINVLILGFIVVQRLTGWNLA</sequence>
<keyword evidence="7" id="KW-1185">Reference proteome</keyword>
<name>A0A1I6DHU9_9FIRM</name>
<evidence type="ECO:0000256" key="5">
    <source>
        <dbReference type="SAM" id="Phobius"/>
    </source>
</evidence>
<dbReference type="OrthoDB" id="8075495at2"/>
<accession>A0A1I6DHU9</accession>
<feature type="transmembrane region" description="Helical" evidence="5">
    <location>
        <begin position="243"/>
        <end position="261"/>
    </location>
</feature>
<feature type="transmembrane region" description="Helical" evidence="5">
    <location>
        <begin position="73"/>
        <end position="90"/>
    </location>
</feature>